<dbReference type="SUPFAM" id="SSF51445">
    <property type="entry name" value="(Trans)glycosidases"/>
    <property type="match status" value="1"/>
</dbReference>
<keyword evidence="14" id="KW-1185">Reference proteome</keyword>
<proteinExistence type="inferred from homology"/>
<dbReference type="Pfam" id="PF01301">
    <property type="entry name" value="Glyco_hydro_35"/>
    <property type="match status" value="1"/>
</dbReference>
<dbReference type="PROSITE" id="PS01182">
    <property type="entry name" value="GLYCOSYL_HYDROL_F35"/>
    <property type="match status" value="1"/>
</dbReference>
<dbReference type="GO" id="GO:0004565">
    <property type="term" value="F:beta-galactosidase activity"/>
    <property type="evidence" value="ECO:0007669"/>
    <property type="project" value="UniProtKB-EC"/>
</dbReference>
<keyword evidence="2 9" id="KW-0732">Signal</keyword>
<keyword evidence="3 7" id="KW-0378">Hydrolase</keyword>
<dbReference type="FunFam" id="3.20.20.80:FF:000017">
    <property type="entry name" value="Beta-galactosidase"/>
    <property type="match status" value="1"/>
</dbReference>
<evidence type="ECO:0000256" key="8">
    <source>
        <dbReference type="RuleBase" id="RU003679"/>
    </source>
</evidence>
<dbReference type="InterPro" id="IPR017853">
    <property type="entry name" value="GH"/>
</dbReference>
<evidence type="ECO:0000256" key="9">
    <source>
        <dbReference type="SAM" id="SignalP"/>
    </source>
</evidence>
<feature type="signal peptide" evidence="9">
    <location>
        <begin position="1"/>
        <end position="24"/>
    </location>
</feature>
<dbReference type="InterPro" id="IPR019801">
    <property type="entry name" value="Glyco_hydro_35_CS"/>
</dbReference>
<dbReference type="InterPro" id="IPR026283">
    <property type="entry name" value="B-gal_1-like"/>
</dbReference>
<feature type="domain" description="Beta-galactosidase galactose-binding" evidence="12">
    <location>
        <begin position="545"/>
        <end position="602"/>
    </location>
</feature>
<dbReference type="Gene3D" id="2.60.120.260">
    <property type="entry name" value="Galactose-binding domain-like"/>
    <property type="match status" value="2"/>
</dbReference>
<dbReference type="Proteomes" id="UP000593567">
    <property type="component" value="Unassembled WGS sequence"/>
</dbReference>
<dbReference type="AlphaFoldDB" id="A0A7J7J3S6"/>
<feature type="chain" id="PRO_5029556468" description="Beta-galactosidase" evidence="9">
    <location>
        <begin position="25"/>
        <end position="648"/>
    </location>
</feature>
<dbReference type="Pfam" id="PF21317">
    <property type="entry name" value="BetaGal_ABD_1"/>
    <property type="match status" value="1"/>
</dbReference>
<comment type="catalytic activity">
    <reaction evidence="7">
        <text>Hydrolysis of terminal non-reducing beta-D-galactose residues in beta-D-galactosides.</text>
        <dbReference type="EC" id="3.2.1.23"/>
    </reaction>
</comment>
<feature type="domain" description="Beta-galactosidase 1-like first all-beta" evidence="11">
    <location>
        <begin position="407"/>
        <end position="515"/>
    </location>
</feature>
<evidence type="ECO:0000259" key="11">
    <source>
        <dbReference type="Pfam" id="PF21317"/>
    </source>
</evidence>
<evidence type="ECO:0000256" key="6">
    <source>
        <dbReference type="PIRSR" id="PIRSR006336-1"/>
    </source>
</evidence>
<evidence type="ECO:0000313" key="13">
    <source>
        <dbReference type="EMBL" id="KAF6020068.1"/>
    </source>
</evidence>
<dbReference type="InterPro" id="IPR048912">
    <property type="entry name" value="BetaGal1-like_ABD1"/>
</dbReference>
<dbReference type="EMBL" id="VXIV02003194">
    <property type="protein sequence ID" value="KAF6020068.1"/>
    <property type="molecule type" value="Genomic_DNA"/>
</dbReference>
<protein>
    <recommendedName>
        <fullName evidence="7">Beta-galactosidase</fullName>
        <ecNumber evidence="7">3.2.1.23</ecNumber>
    </recommendedName>
</protein>
<evidence type="ECO:0000256" key="5">
    <source>
        <dbReference type="ARBA" id="ARBA00023295"/>
    </source>
</evidence>
<dbReference type="InterPro" id="IPR031330">
    <property type="entry name" value="Gly_Hdrlase_35_cat"/>
</dbReference>
<dbReference type="PIRSF" id="PIRSF006336">
    <property type="entry name" value="B-gal"/>
    <property type="match status" value="1"/>
</dbReference>
<dbReference type="PRINTS" id="PR00742">
    <property type="entry name" value="GLHYDRLASE35"/>
</dbReference>
<accession>A0A7J7J3S6</accession>
<evidence type="ECO:0000313" key="14">
    <source>
        <dbReference type="Proteomes" id="UP000593567"/>
    </source>
</evidence>
<dbReference type="InterPro" id="IPR001944">
    <property type="entry name" value="Glycoside_Hdrlase_35"/>
</dbReference>
<gene>
    <name evidence="13" type="ORF">EB796_021615</name>
</gene>
<keyword evidence="4" id="KW-0325">Glycoprotein</keyword>
<feature type="active site" description="Proton donor" evidence="6">
    <location>
        <position position="185"/>
    </location>
</feature>
<dbReference type="GO" id="GO:0005975">
    <property type="term" value="P:carbohydrate metabolic process"/>
    <property type="evidence" value="ECO:0007669"/>
    <property type="project" value="InterPro"/>
</dbReference>
<dbReference type="InterPro" id="IPR008979">
    <property type="entry name" value="Galactose-bd-like_sf"/>
</dbReference>
<evidence type="ECO:0000256" key="4">
    <source>
        <dbReference type="ARBA" id="ARBA00023180"/>
    </source>
</evidence>
<evidence type="ECO:0000259" key="10">
    <source>
        <dbReference type="Pfam" id="PF01301"/>
    </source>
</evidence>
<dbReference type="Gene3D" id="3.20.20.80">
    <property type="entry name" value="Glycosidases"/>
    <property type="match status" value="1"/>
</dbReference>
<evidence type="ECO:0000256" key="7">
    <source>
        <dbReference type="RuleBase" id="RU000675"/>
    </source>
</evidence>
<dbReference type="PANTHER" id="PTHR23421">
    <property type="entry name" value="BETA-GALACTOSIDASE RELATED"/>
    <property type="match status" value="1"/>
</dbReference>
<comment type="similarity">
    <text evidence="1 8">Belongs to the glycosyl hydrolase 35 family.</text>
</comment>
<dbReference type="InterPro" id="IPR048913">
    <property type="entry name" value="BetaGal_gal-bd"/>
</dbReference>
<evidence type="ECO:0000259" key="12">
    <source>
        <dbReference type="Pfam" id="PF21467"/>
    </source>
</evidence>
<feature type="domain" description="Glycoside hydrolase 35 catalytic" evidence="10">
    <location>
        <begin position="37"/>
        <end position="356"/>
    </location>
</feature>
<dbReference type="EC" id="3.2.1.23" evidence="7"/>
<reference evidence="13" key="1">
    <citation type="submission" date="2020-06" db="EMBL/GenBank/DDBJ databases">
        <title>Draft genome of Bugula neritina, a colonial animal packing powerful symbionts and potential medicines.</title>
        <authorList>
            <person name="Rayko M."/>
        </authorList>
    </citation>
    <scope>NUCLEOTIDE SEQUENCE [LARGE SCALE GENOMIC DNA]</scope>
    <source>
        <strain evidence="13">Kwan_BN1</strain>
    </source>
</reference>
<keyword evidence="5 7" id="KW-0326">Glycosidase</keyword>
<evidence type="ECO:0000256" key="1">
    <source>
        <dbReference type="ARBA" id="ARBA00009809"/>
    </source>
</evidence>
<sequence length="648" mass="72567">MSGKMTSFSVYLTSLCFVLVSIQADRSFIVDYDAGVFLKDGKPFNYVSGSIHYSRVHPDQWYDRLYKMRFAGLDAIQVYVPWNFHEIEKGQFVFDGAHDLVAFLTMAHKLDLLVIIRPGPYICAEWEFGGFPYWLIKDNASIALRSSDPAYIGHVTDWFNVLLPKLRPLLYINGGPIISVQIENEYGSFQACDYNYTKYLLELNKKLFVDDVVYFTTDGDGTGYLKCGAINGTLTTVDFGAGNAKKGYRVLNIWNSSFNGPYVNSEYYIGWLDLWGSKHSHVSATAAAKTLDDSLRMRNSVNMYMFIGGTNFGFTSGAPGDNPFRPVPTSYDYDAALTEAGDLTYKYYSIRNTIGKYKILPTMDPPKNSTKVAFGKLNVTLQGPLHECAPLLSKLRGFPDVHVPFPIRSELMDTGYGYLLYRHILKEDAPRVKLSIPGIRDRGYVLVNNLFYGIIYRDGPTEVTVEGKAGDSLTILVDNMGRVGYGSGILRGSKGIISNVTLGSTQNVSTWDIFNFRFNMSLMQHCAKLRGTGNVKGVLKFVPSTYLGILHIDQPADTFLRLDGWYKGHVEINNFNIGRYWPVRGPQKTLFVPSSVLKAGDNIVTVTELESVPCAPHHSCQVEFVDVPEINANVSSTFTSTYYRTHHG</sequence>
<organism evidence="13 14">
    <name type="scientific">Bugula neritina</name>
    <name type="common">Brown bryozoan</name>
    <name type="synonym">Sertularia neritina</name>
    <dbReference type="NCBI Taxonomy" id="10212"/>
    <lineage>
        <taxon>Eukaryota</taxon>
        <taxon>Metazoa</taxon>
        <taxon>Spiralia</taxon>
        <taxon>Lophotrochozoa</taxon>
        <taxon>Bryozoa</taxon>
        <taxon>Gymnolaemata</taxon>
        <taxon>Cheilostomatida</taxon>
        <taxon>Flustrina</taxon>
        <taxon>Buguloidea</taxon>
        <taxon>Bugulidae</taxon>
        <taxon>Bugula</taxon>
    </lineage>
</organism>
<comment type="caution">
    <text evidence="13">The sequence shown here is derived from an EMBL/GenBank/DDBJ whole genome shotgun (WGS) entry which is preliminary data.</text>
</comment>
<dbReference type="SUPFAM" id="SSF49785">
    <property type="entry name" value="Galactose-binding domain-like"/>
    <property type="match status" value="1"/>
</dbReference>
<evidence type="ECO:0000256" key="2">
    <source>
        <dbReference type="ARBA" id="ARBA00022729"/>
    </source>
</evidence>
<dbReference type="Pfam" id="PF21467">
    <property type="entry name" value="BetaGal_gal-bd"/>
    <property type="match status" value="1"/>
</dbReference>
<name>A0A7J7J3S6_BUGNE</name>
<dbReference type="OrthoDB" id="1657402at2759"/>
<feature type="active site" description="Nucleophile" evidence="6">
    <location>
        <position position="266"/>
    </location>
</feature>
<evidence type="ECO:0000256" key="3">
    <source>
        <dbReference type="ARBA" id="ARBA00022801"/>
    </source>
</evidence>